<feature type="transmembrane region" description="Helical" evidence="10">
    <location>
        <begin position="64"/>
        <end position="82"/>
    </location>
</feature>
<dbReference type="GO" id="GO:0015808">
    <property type="term" value="P:L-alanine transport"/>
    <property type="evidence" value="ECO:0007669"/>
    <property type="project" value="TreeGrafter"/>
</dbReference>
<keyword evidence="7 10" id="KW-1133">Transmembrane helix</keyword>
<comment type="subcellular location">
    <subcellularLocation>
        <location evidence="1">Cell membrane</location>
        <topology evidence="1">Multi-pass membrane protein</topology>
    </subcellularLocation>
</comment>
<evidence type="ECO:0000313" key="11">
    <source>
        <dbReference type="EMBL" id="QOV18610.1"/>
    </source>
</evidence>
<name>A0A7M2RGZ9_9FIRM</name>
<dbReference type="CDD" id="cd06582">
    <property type="entry name" value="TM_PBP1_LivH_like"/>
    <property type="match status" value="1"/>
</dbReference>
<feature type="transmembrane region" description="Helical" evidence="10">
    <location>
        <begin position="231"/>
        <end position="251"/>
    </location>
</feature>
<dbReference type="GO" id="GO:0005304">
    <property type="term" value="F:L-valine transmembrane transporter activity"/>
    <property type="evidence" value="ECO:0007669"/>
    <property type="project" value="TreeGrafter"/>
</dbReference>
<feature type="transmembrane region" description="Helical" evidence="10">
    <location>
        <begin position="15"/>
        <end position="35"/>
    </location>
</feature>
<dbReference type="GO" id="GO:1903806">
    <property type="term" value="P:L-isoleucine import across plasma membrane"/>
    <property type="evidence" value="ECO:0007669"/>
    <property type="project" value="TreeGrafter"/>
</dbReference>
<evidence type="ECO:0000256" key="3">
    <source>
        <dbReference type="ARBA" id="ARBA00022475"/>
    </source>
</evidence>
<gene>
    <name evidence="11" type="ORF">INP51_11425</name>
</gene>
<dbReference type="InterPro" id="IPR001851">
    <property type="entry name" value="ABC_transp_permease"/>
</dbReference>
<dbReference type="KEGG" id="bliq:INP51_11425"/>
<feature type="transmembrane region" description="Helical" evidence="10">
    <location>
        <begin position="42"/>
        <end position="58"/>
    </location>
</feature>
<dbReference type="GO" id="GO:0042941">
    <property type="term" value="P:D-alanine transmembrane transport"/>
    <property type="evidence" value="ECO:0007669"/>
    <property type="project" value="TreeGrafter"/>
</dbReference>
<organism evidence="11 12">
    <name type="scientific">Blautia liquoris</name>
    <dbReference type="NCBI Taxonomy" id="2779518"/>
    <lineage>
        <taxon>Bacteria</taxon>
        <taxon>Bacillati</taxon>
        <taxon>Bacillota</taxon>
        <taxon>Clostridia</taxon>
        <taxon>Lachnospirales</taxon>
        <taxon>Lachnospiraceae</taxon>
        <taxon>Blautia</taxon>
    </lineage>
</organism>
<keyword evidence="6" id="KW-0029">Amino-acid transport</keyword>
<dbReference type="Pfam" id="PF02653">
    <property type="entry name" value="BPD_transp_2"/>
    <property type="match status" value="1"/>
</dbReference>
<evidence type="ECO:0000256" key="2">
    <source>
        <dbReference type="ARBA" id="ARBA00022448"/>
    </source>
</evidence>
<keyword evidence="12" id="KW-1185">Reference proteome</keyword>
<feature type="transmembrane region" description="Helical" evidence="10">
    <location>
        <begin position="190"/>
        <end position="211"/>
    </location>
</feature>
<dbReference type="GO" id="GO:0005886">
    <property type="term" value="C:plasma membrane"/>
    <property type="evidence" value="ECO:0007669"/>
    <property type="project" value="UniProtKB-SubCell"/>
</dbReference>
<dbReference type="GO" id="GO:0015192">
    <property type="term" value="F:L-phenylalanine transmembrane transporter activity"/>
    <property type="evidence" value="ECO:0007669"/>
    <property type="project" value="TreeGrafter"/>
</dbReference>
<evidence type="ECO:0000256" key="1">
    <source>
        <dbReference type="ARBA" id="ARBA00004651"/>
    </source>
</evidence>
<sequence length="291" mass="31244">MEYFLNQLINGISQGAIYALMAVGYSVVVGITGLITFAHGEVIMIGAFASFYIFQIVGNNLILGIVGSFAASWLIGMFIYFVCYDHFLDAPFHISLICSIGVSMLIKNLGQIIFGPNQKPLLNVIDNKVFHIGIVKVSMIQIMILTTVIILALLLNFFIKKTRWGIKLRTVSQDKKAASLMGVNVRKTALVGNCIGCGLAGVSGLLISIYYQSMQVTMGGSLGMKAFSSSVLGGLTDTGFSALGGVIIGIIENLGITFSSASFRDVFAFGFLILILLIRPEGFGSKKGVRP</sequence>
<proteinExistence type="inferred from homology"/>
<comment type="similarity">
    <text evidence="9">Belongs to the binding-protein-dependent transport system permease family. LivHM subfamily.</text>
</comment>
<evidence type="ECO:0000256" key="10">
    <source>
        <dbReference type="SAM" id="Phobius"/>
    </source>
</evidence>
<evidence type="ECO:0000256" key="7">
    <source>
        <dbReference type="ARBA" id="ARBA00022989"/>
    </source>
</evidence>
<dbReference type="EMBL" id="CP063304">
    <property type="protein sequence ID" value="QOV18610.1"/>
    <property type="molecule type" value="Genomic_DNA"/>
</dbReference>
<evidence type="ECO:0000256" key="6">
    <source>
        <dbReference type="ARBA" id="ARBA00022970"/>
    </source>
</evidence>
<evidence type="ECO:0000256" key="8">
    <source>
        <dbReference type="ARBA" id="ARBA00023136"/>
    </source>
</evidence>
<accession>A0A7M2RGZ9</accession>
<dbReference type="PANTHER" id="PTHR11795:SF371">
    <property type="entry name" value="HIGH-AFFINITY BRANCHED-CHAIN AMINO ACID TRANSPORT SYSTEM PERMEASE PROTEIN LIVH"/>
    <property type="match status" value="1"/>
</dbReference>
<dbReference type="AlphaFoldDB" id="A0A7M2RGZ9"/>
<keyword evidence="4" id="KW-0997">Cell inner membrane</keyword>
<reference evidence="11 12" key="1">
    <citation type="submission" date="2020-10" db="EMBL/GenBank/DDBJ databases">
        <title>Blautia liquoris sp.nov., isolated from the mud in a fermentation cellar used for the production of Chinese strong-flavoured liquor.</title>
        <authorList>
            <person name="Lu L."/>
        </authorList>
    </citation>
    <scope>NUCLEOTIDE SEQUENCE [LARGE SCALE GENOMIC DNA]</scope>
    <source>
        <strain evidence="11 12">LZLJ-3</strain>
    </source>
</reference>
<dbReference type="PANTHER" id="PTHR11795">
    <property type="entry name" value="BRANCHED-CHAIN AMINO ACID TRANSPORT SYSTEM PERMEASE PROTEIN LIVH"/>
    <property type="match status" value="1"/>
</dbReference>
<dbReference type="InterPro" id="IPR052157">
    <property type="entry name" value="BCAA_transport_permease"/>
</dbReference>
<keyword evidence="8 10" id="KW-0472">Membrane</keyword>
<evidence type="ECO:0000256" key="9">
    <source>
        <dbReference type="ARBA" id="ARBA00037998"/>
    </source>
</evidence>
<dbReference type="GO" id="GO:0015188">
    <property type="term" value="F:L-isoleucine transmembrane transporter activity"/>
    <property type="evidence" value="ECO:0007669"/>
    <property type="project" value="TreeGrafter"/>
</dbReference>
<dbReference type="RefSeq" id="WP_193734972.1">
    <property type="nucleotide sequence ID" value="NZ_CP063304.1"/>
</dbReference>
<protein>
    <submittedName>
        <fullName evidence="11">Branched-chain amino acid ABC transporter permease</fullName>
    </submittedName>
</protein>
<keyword evidence="5 10" id="KW-0812">Transmembrane</keyword>
<feature type="transmembrane region" description="Helical" evidence="10">
    <location>
        <begin position="94"/>
        <end position="114"/>
    </location>
</feature>
<evidence type="ECO:0000256" key="5">
    <source>
        <dbReference type="ARBA" id="ARBA00022692"/>
    </source>
</evidence>
<dbReference type="GO" id="GO:0015190">
    <property type="term" value="F:L-leucine transmembrane transporter activity"/>
    <property type="evidence" value="ECO:0007669"/>
    <property type="project" value="TreeGrafter"/>
</dbReference>
<dbReference type="Proteomes" id="UP000593601">
    <property type="component" value="Chromosome"/>
</dbReference>
<feature type="transmembrane region" description="Helical" evidence="10">
    <location>
        <begin position="263"/>
        <end position="280"/>
    </location>
</feature>
<evidence type="ECO:0000256" key="4">
    <source>
        <dbReference type="ARBA" id="ARBA00022519"/>
    </source>
</evidence>
<keyword evidence="3" id="KW-1003">Cell membrane</keyword>
<keyword evidence="2" id="KW-0813">Transport</keyword>
<evidence type="ECO:0000313" key="12">
    <source>
        <dbReference type="Proteomes" id="UP000593601"/>
    </source>
</evidence>
<feature type="transmembrane region" description="Helical" evidence="10">
    <location>
        <begin position="134"/>
        <end position="159"/>
    </location>
</feature>